<dbReference type="PIR" id="G90552">
    <property type="entry name" value="G90552"/>
</dbReference>
<dbReference type="KEGG" id="mpu:MYPU_3270"/>
<dbReference type="Gene3D" id="3.90.950.20">
    <property type="entry name" value="CinA-like"/>
    <property type="match status" value="1"/>
</dbReference>
<accession>Q98QN4</accession>
<dbReference type="Proteomes" id="UP000000528">
    <property type="component" value="Chromosome"/>
</dbReference>
<dbReference type="BioCyc" id="MPUL272635:G1GT6-327-MONOMER"/>
<proteinExistence type="predicted"/>
<name>Q98QN4_MYCPU</name>
<dbReference type="EMBL" id="AL445564">
    <property type="protein sequence ID" value="CAC13500.1"/>
    <property type="molecule type" value="Genomic_DNA"/>
</dbReference>
<dbReference type="STRING" id="272635.gene:17576918"/>
<dbReference type="HOGENOM" id="CLU_030805_1_2_14"/>
<dbReference type="AlphaFoldDB" id="Q98QN4"/>
<organism evidence="3">
    <name type="scientific">Mycoplasmopsis pulmonis (strain UAB CTIP)</name>
    <name type="common">Mycoplasma pulmonis</name>
    <dbReference type="NCBI Taxonomy" id="272635"/>
    <lineage>
        <taxon>Bacteria</taxon>
        <taxon>Bacillati</taxon>
        <taxon>Mycoplasmatota</taxon>
        <taxon>Mycoplasmoidales</taxon>
        <taxon>Metamycoplasmataceae</taxon>
        <taxon>Mycoplasmopsis</taxon>
    </lineage>
</organism>
<feature type="domain" description="CinA C-terminal" evidence="1">
    <location>
        <begin position="3"/>
        <end position="128"/>
    </location>
</feature>
<evidence type="ECO:0000313" key="3">
    <source>
        <dbReference type="Proteomes" id="UP000000528"/>
    </source>
</evidence>
<dbReference type="InterPro" id="IPR008136">
    <property type="entry name" value="CinA_C"/>
</dbReference>
<protein>
    <submittedName>
        <fullName evidence="2">COMPETENCE-DAMAGE PROTEIN</fullName>
    </submittedName>
</protein>
<dbReference type="RefSeq" id="WP_010925131.1">
    <property type="nucleotide sequence ID" value="NC_002771.1"/>
</dbReference>
<dbReference type="eggNOG" id="COG1546">
    <property type="taxonomic scope" value="Bacteria"/>
</dbReference>
<sequence>MKFCSVESFTGGLFASKIVQRPGASKYFAGSIVAYSNQVKEKLGIDTSKGIINANVALEMAKKGKAFFEADLCFSFTGNAGPDAWDNKEVGLVYIGINDQVYEFKLKGSREQIQNQACDFALEKLDQLLEKQI</sequence>
<dbReference type="InterPro" id="IPR036653">
    <property type="entry name" value="CinA-like_C"/>
</dbReference>
<keyword evidence="3" id="KW-1185">Reference proteome</keyword>
<dbReference type="SUPFAM" id="SSF142433">
    <property type="entry name" value="CinA-like"/>
    <property type="match status" value="1"/>
</dbReference>
<gene>
    <name evidence="2" type="ordered locus">MYPU_3270</name>
</gene>
<reference evidence="2 3" key="1">
    <citation type="journal article" date="2001" name="Nucleic Acids Res.">
        <title>The complete genome sequence of the murine respiratory pathogen Mycoplasma pulmonis.</title>
        <authorList>
            <person name="Chambaud I."/>
            <person name="Heilig R."/>
            <person name="Ferris S."/>
            <person name="Barbe V."/>
            <person name="Samson D."/>
            <person name="Galisson F."/>
            <person name="Moszer I."/>
            <person name="Dybvig K."/>
            <person name="Wroblewski H."/>
            <person name="Viari A."/>
            <person name="Rocha E.P.C."/>
            <person name="Blanchard A."/>
        </authorList>
    </citation>
    <scope>NUCLEOTIDE SEQUENCE [LARGE SCALE GENOMIC DNA]</scope>
    <source>
        <strain evidence="2 3">UAB CTIP</strain>
    </source>
</reference>
<evidence type="ECO:0000313" key="2">
    <source>
        <dbReference type="EMBL" id="CAC13500.1"/>
    </source>
</evidence>
<dbReference type="NCBIfam" id="TIGR00199">
    <property type="entry name" value="PncC_domain"/>
    <property type="match status" value="1"/>
</dbReference>
<evidence type="ECO:0000259" key="1">
    <source>
        <dbReference type="Pfam" id="PF02464"/>
    </source>
</evidence>
<dbReference type="Pfam" id="PF02464">
    <property type="entry name" value="CinA"/>
    <property type="match status" value="1"/>
</dbReference>